<dbReference type="AlphaFoldDB" id="A0A8K0E3J9"/>
<dbReference type="EMBL" id="VOIH02000008">
    <property type="protein sequence ID" value="KAF3439651.1"/>
    <property type="molecule type" value="Genomic_DNA"/>
</dbReference>
<dbReference type="Pfam" id="PF02045">
    <property type="entry name" value="CBFB_NFYA"/>
    <property type="match status" value="1"/>
</dbReference>
<evidence type="ECO:0000256" key="2">
    <source>
        <dbReference type="ARBA" id="ARBA00023015"/>
    </source>
</evidence>
<dbReference type="GO" id="GO:0016602">
    <property type="term" value="C:CCAAT-binding factor complex"/>
    <property type="evidence" value="ECO:0007669"/>
    <property type="project" value="InterPro"/>
</dbReference>
<dbReference type="InterPro" id="IPR001375">
    <property type="entry name" value="Peptidase_S9_cat"/>
</dbReference>
<dbReference type="GO" id="GO:0006508">
    <property type="term" value="P:proteolysis"/>
    <property type="evidence" value="ECO:0007669"/>
    <property type="project" value="InterPro"/>
</dbReference>
<evidence type="ECO:0000313" key="13">
    <source>
        <dbReference type="Proteomes" id="UP000796880"/>
    </source>
</evidence>
<comment type="similarity">
    <text evidence="8">Belongs to the NFYA/HAP2 subunit family.</text>
</comment>
<dbReference type="Pfam" id="PF00326">
    <property type="entry name" value="Peptidase_S9"/>
    <property type="match status" value="1"/>
</dbReference>
<evidence type="ECO:0000256" key="10">
    <source>
        <dbReference type="SAM" id="Phobius"/>
    </source>
</evidence>
<proteinExistence type="inferred from homology"/>
<keyword evidence="10" id="KW-0472">Membrane</keyword>
<evidence type="ECO:0000256" key="8">
    <source>
        <dbReference type="RuleBase" id="RU367155"/>
    </source>
</evidence>
<dbReference type="PANTHER" id="PTHR12632">
    <property type="entry name" value="TRANSCRIPTION FACTOR NF-Y ALPHA-RELATED"/>
    <property type="match status" value="1"/>
</dbReference>
<gene>
    <name evidence="12" type="ORF">FNV43_RR17929</name>
</gene>
<name>A0A8K0E3J9_9ROSA</name>
<feature type="transmembrane region" description="Helical" evidence="10">
    <location>
        <begin position="331"/>
        <end position="353"/>
    </location>
</feature>
<keyword evidence="10" id="KW-0812">Transmembrane</keyword>
<comment type="subcellular location">
    <subcellularLocation>
        <location evidence="1 8">Nucleus</location>
    </subcellularLocation>
</comment>
<evidence type="ECO:0000256" key="6">
    <source>
        <dbReference type="ARBA" id="ARBA00023242"/>
    </source>
</evidence>
<dbReference type="GO" id="GO:0003677">
    <property type="term" value="F:DNA binding"/>
    <property type="evidence" value="ECO:0007669"/>
    <property type="project" value="UniProtKB-KW"/>
</dbReference>
<evidence type="ECO:0000259" key="11">
    <source>
        <dbReference type="Pfam" id="PF00326"/>
    </source>
</evidence>
<evidence type="ECO:0000256" key="7">
    <source>
        <dbReference type="ARBA" id="ARBA00025911"/>
    </source>
</evidence>
<keyword evidence="3 8" id="KW-0238">DNA-binding</keyword>
<feature type="region of interest" description="Disordered" evidence="9">
    <location>
        <begin position="221"/>
        <end position="276"/>
    </location>
</feature>
<keyword evidence="2 8" id="KW-0805">Transcription regulation</keyword>
<dbReference type="Proteomes" id="UP000796880">
    <property type="component" value="Unassembled WGS sequence"/>
</dbReference>
<dbReference type="InterPro" id="IPR029058">
    <property type="entry name" value="AB_hydrolase_fold"/>
</dbReference>
<accession>A0A8K0E3J9</accession>
<comment type="function">
    <text evidence="8">Component of the sequence-specific heterotrimeric transcription factor (NF-Y) which specifically recognizes a 5'-CCAAT-3' box motif found in the promoters of its target genes.</text>
</comment>
<keyword evidence="6 8" id="KW-0539">Nucleus</keyword>
<evidence type="ECO:0000256" key="9">
    <source>
        <dbReference type="SAM" id="MobiDB-lite"/>
    </source>
</evidence>
<comment type="subunit">
    <text evidence="7">Heterotrimeric transcription factor composed of three components, NF-YA, NF-YB and NF-YC. NF-YB and NF-YC must interact and dimerize for NF-YA association and DNA binding.</text>
</comment>
<feature type="domain" description="Peptidase S9 prolyl oligopeptidase catalytic" evidence="11">
    <location>
        <begin position="459"/>
        <end position="624"/>
    </location>
</feature>
<keyword evidence="4" id="KW-0010">Activator</keyword>
<keyword evidence="10" id="KW-1133">Transmembrane helix</keyword>
<dbReference type="GO" id="GO:0008236">
    <property type="term" value="F:serine-type peptidase activity"/>
    <property type="evidence" value="ECO:0007669"/>
    <property type="project" value="InterPro"/>
</dbReference>
<dbReference type="SMART" id="SM00521">
    <property type="entry name" value="CBF"/>
    <property type="match status" value="1"/>
</dbReference>
<organism evidence="12 13">
    <name type="scientific">Rhamnella rubrinervis</name>
    <dbReference type="NCBI Taxonomy" id="2594499"/>
    <lineage>
        <taxon>Eukaryota</taxon>
        <taxon>Viridiplantae</taxon>
        <taxon>Streptophyta</taxon>
        <taxon>Embryophyta</taxon>
        <taxon>Tracheophyta</taxon>
        <taxon>Spermatophyta</taxon>
        <taxon>Magnoliopsida</taxon>
        <taxon>eudicotyledons</taxon>
        <taxon>Gunneridae</taxon>
        <taxon>Pentapetalae</taxon>
        <taxon>rosids</taxon>
        <taxon>fabids</taxon>
        <taxon>Rosales</taxon>
        <taxon>Rhamnaceae</taxon>
        <taxon>rhamnoid group</taxon>
        <taxon>Rhamneae</taxon>
        <taxon>Rhamnella</taxon>
    </lineage>
</organism>
<dbReference type="InterPro" id="IPR001289">
    <property type="entry name" value="NFYA"/>
</dbReference>
<dbReference type="InterPro" id="IPR018362">
    <property type="entry name" value="CCAAT-binding_factor_CS"/>
</dbReference>
<dbReference type="PROSITE" id="PS00686">
    <property type="entry name" value="NFYA_HAP2_1"/>
    <property type="match status" value="1"/>
</dbReference>
<evidence type="ECO:0000313" key="12">
    <source>
        <dbReference type="EMBL" id="KAF3439651.1"/>
    </source>
</evidence>
<keyword evidence="13" id="KW-1185">Reference proteome</keyword>
<reference evidence="12" key="1">
    <citation type="submission" date="2020-03" db="EMBL/GenBank/DDBJ databases">
        <title>A high-quality chromosome-level genome assembly of a woody plant with both climbing and erect habits, Rhamnella rubrinervis.</title>
        <authorList>
            <person name="Lu Z."/>
            <person name="Yang Y."/>
            <person name="Zhu X."/>
            <person name="Sun Y."/>
        </authorList>
    </citation>
    <scope>NUCLEOTIDE SEQUENCE</scope>
    <source>
        <strain evidence="12">BYM</strain>
        <tissue evidence="12">Leaf</tissue>
    </source>
</reference>
<keyword evidence="5 8" id="KW-0804">Transcription</keyword>
<evidence type="ECO:0000256" key="5">
    <source>
        <dbReference type="ARBA" id="ARBA00023163"/>
    </source>
</evidence>
<comment type="caution">
    <text evidence="12">The sequence shown here is derived from an EMBL/GenBank/DDBJ whole genome shotgun (WGS) entry which is preliminary data.</text>
</comment>
<evidence type="ECO:0000256" key="4">
    <source>
        <dbReference type="ARBA" id="ARBA00023159"/>
    </source>
</evidence>
<dbReference type="GO" id="GO:0003700">
    <property type="term" value="F:DNA-binding transcription factor activity"/>
    <property type="evidence" value="ECO:0007669"/>
    <property type="project" value="UniProtKB-UniRule"/>
</dbReference>
<dbReference type="Gene3D" id="6.10.250.2430">
    <property type="match status" value="1"/>
</dbReference>
<dbReference type="PROSITE" id="PS51152">
    <property type="entry name" value="NFYA_HAP2_2"/>
    <property type="match status" value="1"/>
</dbReference>
<evidence type="ECO:0000256" key="3">
    <source>
        <dbReference type="ARBA" id="ARBA00023125"/>
    </source>
</evidence>
<dbReference type="Gene3D" id="3.40.50.1820">
    <property type="entry name" value="alpha/beta hydrolase"/>
    <property type="match status" value="1"/>
</dbReference>
<evidence type="ECO:0000256" key="1">
    <source>
        <dbReference type="ARBA" id="ARBA00004123"/>
    </source>
</evidence>
<protein>
    <recommendedName>
        <fullName evidence="8">Nuclear transcription factor Y subunit</fullName>
    </recommendedName>
</protein>
<dbReference type="OrthoDB" id="10249433at2759"/>
<dbReference type="SUPFAM" id="SSF53474">
    <property type="entry name" value="alpha/beta-Hydrolases"/>
    <property type="match status" value="1"/>
</dbReference>
<sequence>MGCCSARTQEQLALLLKIQGKDPGEDPTYAESFECQKKPVFLSSNPDFVFNSSQACYSNLMARAPYPYTDPYFGGLLAAYGPQVLIQPQMVGIAPPRVPLPVDMAEDGPIYVNAKQYHGILRRRQSRAKLEAQNKLIKNRKPYLHESRHLHALNRVRGTGGRFLSNKKLQQRDDPNPATATATLKLQNNIPETDQQSHGGVGSGEYVTVVSTQYYTDITSSSVSDSTSNMFQQSSSDGTGGFSDMSPSGHMGMGGGGALQCGTGSERLLHGGGGGKTHHCTSRWKFPKFKSPQNSIRQAQGFLRLSASETETETETGEEKRDCGAPKMVSYINALLYGVGGLVVAGVALLVALQERLVYVPVLPGLTKSYPMTPARLRLAYEDVWLRSSDGVRLHAWFIKLFPECRGPTLLFFQENAGNIAHRLEMVRIMLQRLNCNVFMLSYRGYGASDGYPSQHGITKDAQAALDHLSQRIDIDTSRIVVFGRSLGGAVGAVVTKNNPDKVAALIVENTFTSILDMAGVLLPFLKWFIGGSGSKGPKILNRFVRSPWSTIDVIGQIKQPILFLSGKQDEMIPPSHMQMLYAKAAVHNRRCVFEEFPNGMHMDTWLAGGDHYWRTIQQFLQEHVPEKKEDEASHNDNGNVFGHESSKILIVPFKIME</sequence>
<dbReference type="FunFam" id="3.40.50.1820:FF:000298">
    <property type="entry name" value="Bem46-like serine peptidase"/>
    <property type="match status" value="1"/>
</dbReference>
<dbReference type="PRINTS" id="PR00616">
    <property type="entry name" value="CCAATSUBUNTB"/>
</dbReference>